<feature type="transmembrane region" description="Helical" evidence="2">
    <location>
        <begin position="28"/>
        <end position="51"/>
    </location>
</feature>
<protein>
    <submittedName>
        <fullName evidence="3">Uncharacterized protein</fullName>
    </submittedName>
</protein>
<name>A0A2N5IW41_9BIFI</name>
<sequence>MVRKAKTNSNAVKRPVDAVQRRGDRTNYILMGVYSAVILFGLVVPVVRGVLRLHEMLTSPEGVRVLAEAKASGEPLIDAGDVRFLVILGLWLLFMATPAFVAIVNLVSVIRRQMNYARVSVPGYMERLLDGEADEQSTRTLRRIIDELELVTVKCPNCGDKVVTSPDSTPKCPSCMERFDASTAERVFAGVTNVSQKIADRVTQSVQSVPHGAPAGAPAVPGVSPANVPAPGPVAAASGFSGAPQPPAAPSPMGVPLPPRPQPGGGVRSAGDVQVLVTCPNCGDITVVSVDDARPRCRDCGLPLPPDAVRQAYQTHRTGSVIRACDMCMAPVEVIPGTVATCPRCGWAVKG</sequence>
<dbReference type="Proteomes" id="UP000235034">
    <property type="component" value="Unassembled WGS sequence"/>
</dbReference>
<feature type="compositionally biased region" description="Pro residues" evidence="1">
    <location>
        <begin position="244"/>
        <end position="262"/>
    </location>
</feature>
<accession>A0A2N5IW41</accession>
<organism evidence="3 4">
    <name type="scientific">Bifidobacterium parmae</name>
    <dbReference type="NCBI Taxonomy" id="361854"/>
    <lineage>
        <taxon>Bacteria</taxon>
        <taxon>Bacillati</taxon>
        <taxon>Actinomycetota</taxon>
        <taxon>Actinomycetes</taxon>
        <taxon>Bifidobacteriales</taxon>
        <taxon>Bifidobacteriaceae</taxon>
        <taxon>Bifidobacterium</taxon>
    </lineage>
</organism>
<evidence type="ECO:0000313" key="4">
    <source>
        <dbReference type="Proteomes" id="UP000235034"/>
    </source>
</evidence>
<keyword evidence="4" id="KW-1185">Reference proteome</keyword>
<evidence type="ECO:0000256" key="2">
    <source>
        <dbReference type="SAM" id="Phobius"/>
    </source>
</evidence>
<keyword evidence="2" id="KW-0812">Transmembrane</keyword>
<dbReference type="EMBL" id="NMWT01000029">
    <property type="protein sequence ID" value="PLS26182.1"/>
    <property type="molecule type" value="Genomic_DNA"/>
</dbReference>
<proteinExistence type="predicted"/>
<feature type="region of interest" description="Disordered" evidence="1">
    <location>
        <begin position="236"/>
        <end position="269"/>
    </location>
</feature>
<feature type="transmembrane region" description="Helical" evidence="2">
    <location>
        <begin position="84"/>
        <end position="110"/>
    </location>
</feature>
<evidence type="ECO:0000313" key="3">
    <source>
        <dbReference type="EMBL" id="PLS26182.1"/>
    </source>
</evidence>
<comment type="caution">
    <text evidence="3">The sequence shown here is derived from an EMBL/GenBank/DDBJ whole genome shotgun (WGS) entry which is preliminary data.</text>
</comment>
<dbReference type="AlphaFoldDB" id="A0A2N5IW41"/>
<reference evidence="3 4" key="1">
    <citation type="submission" date="2017-07" db="EMBL/GenBank/DDBJ databases">
        <title>Bifidobacterium novel species.</title>
        <authorList>
            <person name="Lugli G.A."/>
            <person name="Milani C."/>
            <person name="Duranti S."/>
            <person name="Mangifesta M."/>
        </authorList>
    </citation>
    <scope>NUCLEOTIDE SEQUENCE [LARGE SCALE GENOMIC DNA]</scope>
    <source>
        <strain evidence="3 4">77</strain>
    </source>
</reference>
<keyword evidence="2" id="KW-1133">Transmembrane helix</keyword>
<evidence type="ECO:0000256" key="1">
    <source>
        <dbReference type="SAM" id="MobiDB-lite"/>
    </source>
</evidence>
<gene>
    <name evidence="3" type="ORF">Uis4E_2094</name>
</gene>
<keyword evidence="2" id="KW-0472">Membrane</keyword>